<proteinExistence type="predicted"/>
<dbReference type="AlphaFoldDB" id="A0A4D7CBL8"/>
<dbReference type="InterPro" id="IPR007372">
    <property type="entry name" value="Lipid/polyisoprenoid-bd_YceI"/>
</dbReference>
<dbReference type="Gene3D" id="2.40.128.110">
    <property type="entry name" value="Lipid/polyisoprenoid-binding, YceI-like"/>
    <property type="match status" value="1"/>
</dbReference>
<dbReference type="KEGG" id="hgn:E6W36_01485"/>
<dbReference type="InterPro" id="IPR036761">
    <property type="entry name" value="TTHA0802/YceI-like_sf"/>
</dbReference>
<evidence type="ECO:0000313" key="2">
    <source>
        <dbReference type="EMBL" id="QCI78782.1"/>
    </source>
</evidence>
<organism evidence="2 3">
    <name type="scientific">Hankyongella ginsenosidimutans</name>
    <dbReference type="NCBI Taxonomy" id="1763828"/>
    <lineage>
        <taxon>Bacteria</taxon>
        <taxon>Pseudomonadati</taxon>
        <taxon>Pseudomonadota</taxon>
        <taxon>Alphaproteobacteria</taxon>
        <taxon>Sphingomonadales</taxon>
        <taxon>Sphingomonadaceae</taxon>
        <taxon>Hankyongella</taxon>
    </lineage>
</organism>
<feature type="domain" description="Lipid/polyisoprenoid-binding YceI-like" evidence="1">
    <location>
        <begin position="1"/>
        <end position="135"/>
    </location>
</feature>
<gene>
    <name evidence="2" type="ORF">E6W36_01485</name>
</gene>
<protein>
    <submittedName>
        <fullName evidence="2">YceI family protein</fullName>
    </submittedName>
</protein>
<evidence type="ECO:0000259" key="1">
    <source>
        <dbReference type="SMART" id="SM00867"/>
    </source>
</evidence>
<accession>A0A4D7CBL8</accession>
<sequence length="138" mass="15143">MQGKVMVSTRDPEGVRLEINLDTRAVTASDRFTQAQVRGPMFFDAEHFPTLRFIGHRFRVQSALAGELDGEMTIRGVTKPATLHVTFAQAPLQQPVDTPLALTAVATINRRDFGMTAMPLLVGRRVAVTIQATLLPIS</sequence>
<dbReference type="Proteomes" id="UP000298714">
    <property type="component" value="Chromosome"/>
</dbReference>
<dbReference type="PANTHER" id="PTHR34406">
    <property type="entry name" value="PROTEIN YCEI"/>
    <property type="match status" value="1"/>
</dbReference>
<dbReference type="SMART" id="SM00867">
    <property type="entry name" value="YceI"/>
    <property type="match status" value="1"/>
</dbReference>
<dbReference type="Pfam" id="PF04264">
    <property type="entry name" value="YceI"/>
    <property type="match status" value="1"/>
</dbReference>
<dbReference type="EMBL" id="CP039704">
    <property type="protein sequence ID" value="QCI78782.1"/>
    <property type="molecule type" value="Genomic_DNA"/>
</dbReference>
<keyword evidence="3" id="KW-1185">Reference proteome</keyword>
<dbReference type="SUPFAM" id="SSF101874">
    <property type="entry name" value="YceI-like"/>
    <property type="match status" value="1"/>
</dbReference>
<name>A0A4D7CBL8_9SPHN</name>
<evidence type="ECO:0000313" key="3">
    <source>
        <dbReference type="Proteomes" id="UP000298714"/>
    </source>
</evidence>
<dbReference type="PANTHER" id="PTHR34406:SF1">
    <property type="entry name" value="PROTEIN YCEI"/>
    <property type="match status" value="1"/>
</dbReference>
<reference evidence="3" key="1">
    <citation type="submission" date="2019-04" db="EMBL/GenBank/DDBJ databases">
        <title>Complete genome sequence of Sphingomonas sp. W1-2-3.</title>
        <authorList>
            <person name="Im W.T."/>
        </authorList>
    </citation>
    <scope>NUCLEOTIDE SEQUENCE [LARGE SCALE GENOMIC DNA]</scope>
    <source>
        <strain evidence="3">W1-2-3</strain>
    </source>
</reference>